<reference evidence="1 2" key="1">
    <citation type="journal article" date="2016" name="Nat. Commun.">
        <title>Extremotolerant tardigrade genome and improved radiotolerance of human cultured cells by tardigrade-unique protein.</title>
        <authorList>
            <person name="Hashimoto T."/>
            <person name="Horikawa D.D."/>
            <person name="Saito Y."/>
            <person name="Kuwahara H."/>
            <person name="Kozuka-Hata H."/>
            <person name="Shin-I T."/>
            <person name="Minakuchi Y."/>
            <person name="Ohishi K."/>
            <person name="Motoyama A."/>
            <person name="Aizu T."/>
            <person name="Enomoto A."/>
            <person name="Kondo K."/>
            <person name="Tanaka S."/>
            <person name="Hara Y."/>
            <person name="Koshikawa S."/>
            <person name="Sagara H."/>
            <person name="Miura T."/>
            <person name="Yokobori S."/>
            <person name="Miyagawa K."/>
            <person name="Suzuki Y."/>
            <person name="Kubo T."/>
            <person name="Oyama M."/>
            <person name="Kohara Y."/>
            <person name="Fujiyama A."/>
            <person name="Arakawa K."/>
            <person name="Katayama T."/>
            <person name="Toyoda A."/>
            <person name="Kunieda T."/>
        </authorList>
    </citation>
    <scope>NUCLEOTIDE SEQUENCE [LARGE SCALE GENOMIC DNA]</scope>
    <source>
        <strain evidence="1 2">YOKOZUNA-1</strain>
    </source>
</reference>
<evidence type="ECO:0000313" key="1">
    <source>
        <dbReference type="EMBL" id="GAU90442.1"/>
    </source>
</evidence>
<name>A0A1D1URV9_RAMVA</name>
<comment type="caution">
    <text evidence="1">The sequence shown here is derived from an EMBL/GenBank/DDBJ whole genome shotgun (WGS) entry which is preliminary data.</text>
</comment>
<organism evidence="1 2">
    <name type="scientific">Ramazzottius varieornatus</name>
    <name type="common">Water bear</name>
    <name type="synonym">Tardigrade</name>
    <dbReference type="NCBI Taxonomy" id="947166"/>
    <lineage>
        <taxon>Eukaryota</taxon>
        <taxon>Metazoa</taxon>
        <taxon>Ecdysozoa</taxon>
        <taxon>Tardigrada</taxon>
        <taxon>Eutardigrada</taxon>
        <taxon>Parachela</taxon>
        <taxon>Hypsibioidea</taxon>
        <taxon>Ramazzottiidae</taxon>
        <taxon>Ramazzottius</taxon>
    </lineage>
</organism>
<accession>A0A1D1URV9</accession>
<protein>
    <submittedName>
        <fullName evidence="1">Uncharacterized protein</fullName>
    </submittedName>
</protein>
<dbReference type="AlphaFoldDB" id="A0A1D1URV9"/>
<dbReference type="EMBL" id="BDGG01000001">
    <property type="protein sequence ID" value="GAU90442.1"/>
    <property type="molecule type" value="Genomic_DNA"/>
</dbReference>
<proteinExistence type="predicted"/>
<keyword evidence="2" id="KW-1185">Reference proteome</keyword>
<sequence>MCITFIHRELQHHRASLYLRTCTTVRCLWHSPQDVKEKSAGSPWSISHRLLRVLTFYIRGPPTSASLIIQCLSKGKCLDVLNAAAITPRPKIATASHPDNLGPLS</sequence>
<evidence type="ECO:0000313" key="2">
    <source>
        <dbReference type="Proteomes" id="UP000186922"/>
    </source>
</evidence>
<gene>
    <name evidence="1" type="primary">RvY_02856-1</name>
    <name evidence="1" type="synonym">RvY_02856.1</name>
    <name evidence="1" type="ORF">RvY_02856</name>
</gene>
<dbReference type="Proteomes" id="UP000186922">
    <property type="component" value="Unassembled WGS sequence"/>
</dbReference>